<accession>A0A7W5FD37</accession>
<keyword evidence="1" id="KW-0812">Transmembrane</keyword>
<evidence type="ECO:0000313" key="3">
    <source>
        <dbReference type="Proteomes" id="UP000590749"/>
    </source>
</evidence>
<evidence type="ECO:0000313" key="2">
    <source>
        <dbReference type="EMBL" id="MBB3093896.1"/>
    </source>
</evidence>
<dbReference type="Proteomes" id="UP000590749">
    <property type="component" value="Unassembled WGS sequence"/>
</dbReference>
<feature type="transmembrane region" description="Helical" evidence="1">
    <location>
        <begin position="106"/>
        <end position="123"/>
    </location>
</feature>
<reference evidence="2 3" key="1">
    <citation type="submission" date="2020-08" db="EMBL/GenBank/DDBJ databases">
        <title>Genomic Encyclopedia of Type Strains, Phase III (KMG-III): the genomes of soil and plant-associated and newly described type strains.</title>
        <authorList>
            <person name="Whitman W."/>
        </authorList>
    </citation>
    <scope>NUCLEOTIDE SEQUENCE [LARGE SCALE GENOMIC DNA]</scope>
    <source>
        <strain evidence="2 3">CECT 3287</strain>
    </source>
</reference>
<dbReference type="AlphaFoldDB" id="A0A7W5FD37"/>
<feature type="transmembrane region" description="Helical" evidence="1">
    <location>
        <begin position="78"/>
        <end position="94"/>
    </location>
</feature>
<proteinExistence type="predicted"/>
<organism evidence="2 3">
    <name type="scientific">Actinoplanes campanulatus</name>
    <dbReference type="NCBI Taxonomy" id="113559"/>
    <lineage>
        <taxon>Bacteria</taxon>
        <taxon>Bacillati</taxon>
        <taxon>Actinomycetota</taxon>
        <taxon>Actinomycetes</taxon>
        <taxon>Micromonosporales</taxon>
        <taxon>Micromonosporaceae</taxon>
        <taxon>Actinoplanes</taxon>
    </lineage>
</organism>
<name>A0A7W5FD37_9ACTN</name>
<evidence type="ECO:0008006" key="4">
    <source>
        <dbReference type="Google" id="ProtNLM"/>
    </source>
</evidence>
<feature type="transmembrane region" description="Helical" evidence="1">
    <location>
        <begin position="12"/>
        <end position="34"/>
    </location>
</feature>
<keyword evidence="3" id="KW-1185">Reference proteome</keyword>
<gene>
    <name evidence="2" type="ORF">FHR83_001545</name>
</gene>
<keyword evidence="1" id="KW-0472">Membrane</keyword>
<protein>
    <recommendedName>
        <fullName evidence="4">Integral membrane protein</fullName>
    </recommendedName>
</protein>
<keyword evidence="1" id="KW-1133">Transmembrane helix</keyword>
<feature type="transmembrane region" description="Helical" evidence="1">
    <location>
        <begin position="46"/>
        <end position="66"/>
    </location>
</feature>
<sequence length="124" mass="13402">MSALASFRVVEALRLILLFIHLVGFALLLGGAITQFLSGKFRINPAILWGSIIQLASGIALSAPLRGGGDDEPDPVKLGVKLLLAVMIFIMVFIPRKRDEVNKGHFIGIITLTLVNAAVAVFWH</sequence>
<comment type="caution">
    <text evidence="2">The sequence shown here is derived from an EMBL/GenBank/DDBJ whole genome shotgun (WGS) entry which is preliminary data.</text>
</comment>
<evidence type="ECO:0000256" key="1">
    <source>
        <dbReference type="SAM" id="Phobius"/>
    </source>
</evidence>
<dbReference type="EMBL" id="JACHXF010000002">
    <property type="protein sequence ID" value="MBB3093896.1"/>
    <property type="molecule type" value="Genomic_DNA"/>
</dbReference>